<accession>A0A399R7T1</accession>
<protein>
    <submittedName>
        <fullName evidence="9">Cytochrome B</fullName>
    </submittedName>
</protein>
<sequence>MAATSATGTEPERKTIRVWDPIVRLVHWGVVIAFFTAYLTGDELPGLHTWAGYTVAVLVVVRLAWGVVGTRHARFASFVRGPAAVLGYLRGLLSGKAERHLGHNPAGAAMIVALLISLAGTAGTGMALLAVEKGEGPLAGIIAVDAPGAATDSEAGRSVYEDDDHDEHEEHGEYGESEAGEVIEGLHSTFVYLTLVLVGLHVIGVIASSLAHGENLVRAMITGRKSS</sequence>
<feature type="transmembrane region" description="Helical" evidence="7">
    <location>
        <begin position="190"/>
        <end position="211"/>
    </location>
</feature>
<dbReference type="InterPro" id="IPR016174">
    <property type="entry name" value="Di-haem_cyt_TM"/>
</dbReference>
<feature type="transmembrane region" description="Helical" evidence="7">
    <location>
        <begin position="47"/>
        <end position="68"/>
    </location>
</feature>
<evidence type="ECO:0000259" key="8">
    <source>
        <dbReference type="Pfam" id="PF01292"/>
    </source>
</evidence>
<evidence type="ECO:0000313" key="9">
    <source>
        <dbReference type="EMBL" id="RIJ26724.1"/>
    </source>
</evidence>
<dbReference type="PANTHER" id="PTHR30485:SF2">
    <property type="entry name" value="BLL0597 PROTEIN"/>
    <property type="match status" value="1"/>
</dbReference>
<dbReference type="GO" id="GO:0005886">
    <property type="term" value="C:plasma membrane"/>
    <property type="evidence" value="ECO:0007669"/>
    <property type="project" value="UniProtKB-SubCell"/>
</dbReference>
<feature type="transmembrane region" description="Helical" evidence="7">
    <location>
        <begin position="22"/>
        <end position="41"/>
    </location>
</feature>
<dbReference type="EMBL" id="QWFX01000016">
    <property type="protein sequence ID" value="RIJ26724.1"/>
    <property type="molecule type" value="Genomic_DNA"/>
</dbReference>
<evidence type="ECO:0000256" key="6">
    <source>
        <dbReference type="SAM" id="MobiDB-lite"/>
    </source>
</evidence>
<feature type="region of interest" description="Disordered" evidence="6">
    <location>
        <begin position="153"/>
        <end position="176"/>
    </location>
</feature>
<feature type="domain" description="Cytochrome b561 bacterial/Ni-hydrogenase" evidence="8">
    <location>
        <begin position="18"/>
        <end position="223"/>
    </location>
</feature>
<evidence type="ECO:0000256" key="7">
    <source>
        <dbReference type="SAM" id="Phobius"/>
    </source>
</evidence>
<dbReference type="Proteomes" id="UP000266385">
    <property type="component" value="Unassembled WGS sequence"/>
</dbReference>
<comment type="subcellular location">
    <subcellularLocation>
        <location evidence="1">Cell membrane</location>
        <topology evidence="1">Multi-pass membrane protein</topology>
    </subcellularLocation>
</comment>
<name>A0A399R7T1_9PROT</name>
<dbReference type="OrthoDB" id="196472at2"/>
<evidence type="ECO:0000256" key="5">
    <source>
        <dbReference type="ARBA" id="ARBA00023136"/>
    </source>
</evidence>
<feature type="transmembrane region" description="Helical" evidence="7">
    <location>
        <begin position="106"/>
        <end position="131"/>
    </location>
</feature>
<keyword evidence="3 7" id="KW-0812">Transmembrane</keyword>
<dbReference type="Pfam" id="PF01292">
    <property type="entry name" value="Ni_hydr_CYTB"/>
    <property type="match status" value="1"/>
</dbReference>
<dbReference type="GO" id="GO:0009055">
    <property type="term" value="F:electron transfer activity"/>
    <property type="evidence" value="ECO:0007669"/>
    <property type="project" value="InterPro"/>
</dbReference>
<comment type="caution">
    <text evidence="9">The sequence shown here is derived from an EMBL/GenBank/DDBJ whole genome shotgun (WGS) entry which is preliminary data.</text>
</comment>
<dbReference type="PANTHER" id="PTHR30485">
    <property type="entry name" value="NI/FE-HYDROGENASE 1 B-TYPE CYTOCHROME SUBUNIT"/>
    <property type="match status" value="1"/>
</dbReference>
<keyword evidence="10" id="KW-1185">Reference proteome</keyword>
<keyword evidence="4 7" id="KW-1133">Transmembrane helix</keyword>
<evidence type="ECO:0000313" key="10">
    <source>
        <dbReference type="Proteomes" id="UP000266385"/>
    </source>
</evidence>
<proteinExistence type="predicted"/>
<dbReference type="InterPro" id="IPR051542">
    <property type="entry name" value="Hydrogenase_cytochrome"/>
</dbReference>
<evidence type="ECO:0000256" key="3">
    <source>
        <dbReference type="ARBA" id="ARBA00022692"/>
    </source>
</evidence>
<organism evidence="9 10">
    <name type="scientific">Henriciella mobilis</name>
    <dbReference type="NCBI Taxonomy" id="2305467"/>
    <lineage>
        <taxon>Bacteria</taxon>
        <taxon>Pseudomonadati</taxon>
        <taxon>Pseudomonadota</taxon>
        <taxon>Alphaproteobacteria</taxon>
        <taxon>Hyphomonadales</taxon>
        <taxon>Hyphomonadaceae</taxon>
        <taxon>Henriciella</taxon>
    </lineage>
</organism>
<dbReference type="AlphaFoldDB" id="A0A399R7T1"/>
<dbReference type="GO" id="GO:0020037">
    <property type="term" value="F:heme binding"/>
    <property type="evidence" value="ECO:0007669"/>
    <property type="project" value="TreeGrafter"/>
</dbReference>
<dbReference type="Gene3D" id="1.20.950.20">
    <property type="entry name" value="Transmembrane di-heme cytochromes, Chain C"/>
    <property type="match status" value="1"/>
</dbReference>
<keyword evidence="2" id="KW-1003">Cell membrane</keyword>
<evidence type="ECO:0000256" key="4">
    <source>
        <dbReference type="ARBA" id="ARBA00022989"/>
    </source>
</evidence>
<evidence type="ECO:0000256" key="2">
    <source>
        <dbReference type="ARBA" id="ARBA00022475"/>
    </source>
</evidence>
<dbReference type="InterPro" id="IPR011577">
    <property type="entry name" value="Cyt_b561_bac/Ni-Hgenase"/>
</dbReference>
<keyword evidence="5 7" id="KW-0472">Membrane</keyword>
<dbReference type="RefSeq" id="WP_119377618.1">
    <property type="nucleotide sequence ID" value="NZ_QWFX01000016.1"/>
</dbReference>
<dbReference type="GO" id="GO:0022904">
    <property type="term" value="P:respiratory electron transport chain"/>
    <property type="evidence" value="ECO:0007669"/>
    <property type="project" value="InterPro"/>
</dbReference>
<gene>
    <name evidence="9" type="ORF">D1223_17415</name>
</gene>
<evidence type="ECO:0000256" key="1">
    <source>
        <dbReference type="ARBA" id="ARBA00004651"/>
    </source>
</evidence>
<dbReference type="SUPFAM" id="SSF81342">
    <property type="entry name" value="Transmembrane di-heme cytochromes"/>
    <property type="match status" value="1"/>
</dbReference>
<reference evidence="9 10" key="1">
    <citation type="submission" date="2018-08" db="EMBL/GenBank/DDBJ databases">
        <title>Henriciella mobilis sp. nov., isolated from seawater.</title>
        <authorList>
            <person name="Cheng H."/>
            <person name="Wu Y.-H."/>
            <person name="Xu X.-W."/>
            <person name="Guo L.-L."/>
        </authorList>
    </citation>
    <scope>NUCLEOTIDE SEQUENCE [LARGE SCALE GENOMIC DNA]</scope>
    <source>
        <strain evidence="9 10">JN25</strain>
    </source>
</reference>